<proteinExistence type="predicted"/>
<comment type="caution">
    <text evidence="1">The sequence shown here is derived from an EMBL/GenBank/DDBJ whole genome shotgun (WGS) entry which is preliminary data.</text>
</comment>
<reference evidence="1 2" key="1">
    <citation type="submission" date="2019-03" db="EMBL/GenBank/DDBJ databases">
        <title>First draft genome of Liparis tanakae, snailfish: a comprehensive survey of snailfish specific genes.</title>
        <authorList>
            <person name="Kim W."/>
            <person name="Song I."/>
            <person name="Jeong J.-H."/>
            <person name="Kim D."/>
            <person name="Kim S."/>
            <person name="Ryu S."/>
            <person name="Song J.Y."/>
            <person name="Lee S.K."/>
        </authorList>
    </citation>
    <scope>NUCLEOTIDE SEQUENCE [LARGE SCALE GENOMIC DNA]</scope>
    <source>
        <tissue evidence="1">Muscle</tissue>
    </source>
</reference>
<evidence type="ECO:0000313" key="1">
    <source>
        <dbReference type="EMBL" id="TNN54403.1"/>
    </source>
</evidence>
<protein>
    <submittedName>
        <fullName evidence="1">Uncharacterized protein</fullName>
    </submittedName>
</protein>
<dbReference type="Proteomes" id="UP000314294">
    <property type="component" value="Unassembled WGS sequence"/>
</dbReference>
<dbReference type="AlphaFoldDB" id="A0A4Z2GNL8"/>
<organism evidence="1 2">
    <name type="scientific">Liparis tanakae</name>
    <name type="common">Tanaka's snailfish</name>
    <dbReference type="NCBI Taxonomy" id="230148"/>
    <lineage>
        <taxon>Eukaryota</taxon>
        <taxon>Metazoa</taxon>
        <taxon>Chordata</taxon>
        <taxon>Craniata</taxon>
        <taxon>Vertebrata</taxon>
        <taxon>Euteleostomi</taxon>
        <taxon>Actinopterygii</taxon>
        <taxon>Neopterygii</taxon>
        <taxon>Teleostei</taxon>
        <taxon>Neoteleostei</taxon>
        <taxon>Acanthomorphata</taxon>
        <taxon>Eupercaria</taxon>
        <taxon>Perciformes</taxon>
        <taxon>Cottioidei</taxon>
        <taxon>Cottales</taxon>
        <taxon>Liparidae</taxon>
        <taxon>Liparis</taxon>
    </lineage>
</organism>
<accession>A0A4Z2GNL8</accession>
<sequence length="76" mass="8604">MQCHTVPSEVSQCDPLVLPTCSSHSQTAEEAVSQYKREDWTTENRCNTNYSTDTATMSRRKATKQVCRTYSNILSP</sequence>
<dbReference type="EMBL" id="SRLO01000485">
    <property type="protein sequence ID" value="TNN54403.1"/>
    <property type="molecule type" value="Genomic_DNA"/>
</dbReference>
<keyword evidence="2" id="KW-1185">Reference proteome</keyword>
<name>A0A4Z2GNL8_9TELE</name>
<evidence type="ECO:0000313" key="2">
    <source>
        <dbReference type="Proteomes" id="UP000314294"/>
    </source>
</evidence>
<gene>
    <name evidence="1" type="ORF">EYF80_035372</name>
</gene>